<feature type="compositionally biased region" description="Basic and acidic residues" evidence="1">
    <location>
        <begin position="520"/>
        <end position="585"/>
    </location>
</feature>
<feature type="region of interest" description="Disordered" evidence="1">
    <location>
        <begin position="224"/>
        <end position="394"/>
    </location>
</feature>
<gene>
    <name evidence="3" type="ORF">B0H66DRAFT_18755</name>
</gene>
<feature type="region of interest" description="Disordered" evidence="1">
    <location>
        <begin position="444"/>
        <end position="754"/>
    </location>
</feature>
<feature type="domain" description="DUF7514" evidence="2">
    <location>
        <begin position="27"/>
        <end position="219"/>
    </location>
</feature>
<feature type="compositionally biased region" description="Basic and acidic residues" evidence="1">
    <location>
        <begin position="455"/>
        <end position="479"/>
    </location>
</feature>
<feature type="compositionally biased region" description="Acidic residues" evidence="1">
    <location>
        <begin position="604"/>
        <end position="613"/>
    </location>
</feature>
<protein>
    <recommendedName>
        <fullName evidence="2">DUF7514 domain-containing protein</fullName>
    </recommendedName>
</protein>
<feature type="compositionally biased region" description="Basic and acidic residues" evidence="1">
    <location>
        <begin position="270"/>
        <end position="288"/>
    </location>
</feature>
<feature type="compositionally biased region" description="Basic and acidic residues" evidence="1">
    <location>
        <begin position="224"/>
        <end position="242"/>
    </location>
</feature>
<dbReference type="PANTHER" id="PTHR39611">
    <property type="entry name" value="HYDROXYPROLINE-RICH GLYCOPROTEIN DZ-HRGP-RELATED"/>
    <property type="match status" value="1"/>
</dbReference>
<dbReference type="AlphaFoldDB" id="A0AAE0MEC2"/>
<evidence type="ECO:0000313" key="3">
    <source>
        <dbReference type="EMBL" id="KAK3329312.1"/>
    </source>
</evidence>
<feature type="compositionally biased region" description="Low complexity" evidence="1">
    <location>
        <begin position="616"/>
        <end position="632"/>
    </location>
</feature>
<evidence type="ECO:0000259" key="2">
    <source>
        <dbReference type="Pfam" id="PF24355"/>
    </source>
</evidence>
<reference evidence="3" key="2">
    <citation type="submission" date="2023-06" db="EMBL/GenBank/DDBJ databases">
        <authorList>
            <consortium name="Lawrence Berkeley National Laboratory"/>
            <person name="Haridas S."/>
            <person name="Hensen N."/>
            <person name="Bonometti L."/>
            <person name="Westerberg I."/>
            <person name="Brannstrom I.O."/>
            <person name="Guillou S."/>
            <person name="Cros-Aarteil S."/>
            <person name="Calhoun S."/>
            <person name="Kuo A."/>
            <person name="Mondo S."/>
            <person name="Pangilinan J."/>
            <person name="Riley R."/>
            <person name="Labutti K."/>
            <person name="Andreopoulos B."/>
            <person name="Lipzen A."/>
            <person name="Chen C."/>
            <person name="Yanf M."/>
            <person name="Daum C."/>
            <person name="Ng V."/>
            <person name="Clum A."/>
            <person name="Steindorff A."/>
            <person name="Ohm R."/>
            <person name="Martin F."/>
            <person name="Silar P."/>
            <person name="Natvig D."/>
            <person name="Lalanne C."/>
            <person name="Gautier V."/>
            <person name="Ament-Velasquez S.L."/>
            <person name="Kruys A."/>
            <person name="Hutchinson M.I."/>
            <person name="Powell A.J."/>
            <person name="Barry K."/>
            <person name="Miller A.N."/>
            <person name="Grigoriev I.V."/>
            <person name="Debuchy R."/>
            <person name="Gladieux P."/>
            <person name="Thoren M.H."/>
            <person name="Johannesson H."/>
        </authorList>
    </citation>
    <scope>NUCLEOTIDE SEQUENCE</scope>
    <source>
        <strain evidence="3">CBS 118394</strain>
    </source>
</reference>
<keyword evidence="4" id="KW-1185">Reference proteome</keyword>
<accession>A0AAE0MEC2</accession>
<dbReference type="Pfam" id="PF24355">
    <property type="entry name" value="DUF7514"/>
    <property type="match status" value="1"/>
</dbReference>
<dbReference type="PANTHER" id="PTHR39611:SF2">
    <property type="entry name" value="HYDROXYPROLINE-RICH GLYCOPROTEIN DZ-HRGP"/>
    <property type="match status" value="1"/>
</dbReference>
<dbReference type="InterPro" id="IPR055936">
    <property type="entry name" value="DUF7514"/>
</dbReference>
<reference evidence="3" key="1">
    <citation type="journal article" date="2023" name="Mol. Phylogenet. Evol.">
        <title>Genome-scale phylogeny and comparative genomics of the fungal order Sordariales.</title>
        <authorList>
            <person name="Hensen N."/>
            <person name="Bonometti L."/>
            <person name="Westerberg I."/>
            <person name="Brannstrom I.O."/>
            <person name="Guillou S."/>
            <person name="Cros-Aarteil S."/>
            <person name="Calhoun S."/>
            <person name="Haridas S."/>
            <person name="Kuo A."/>
            <person name="Mondo S."/>
            <person name="Pangilinan J."/>
            <person name="Riley R."/>
            <person name="LaButti K."/>
            <person name="Andreopoulos B."/>
            <person name="Lipzen A."/>
            <person name="Chen C."/>
            <person name="Yan M."/>
            <person name="Daum C."/>
            <person name="Ng V."/>
            <person name="Clum A."/>
            <person name="Steindorff A."/>
            <person name="Ohm R.A."/>
            <person name="Martin F."/>
            <person name="Silar P."/>
            <person name="Natvig D.O."/>
            <person name="Lalanne C."/>
            <person name="Gautier V."/>
            <person name="Ament-Velasquez S.L."/>
            <person name="Kruys A."/>
            <person name="Hutchinson M.I."/>
            <person name="Powell A.J."/>
            <person name="Barry K."/>
            <person name="Miller A.N."/>
            <person name="Grigoriev I.V."/>
            <person name="Debuchy R."/>
            <person name="Gladieux P."/>
            <person name="Hiltunen Thoren M."/>
            <person name="Johannesson H."/>
        </authorList>
    </citation>
    <scope>NUCLEOTIDE SEQUENCE</scope>
    <source>
        <strain evidence="3">CBS 118394</strain>
    </source>
</reference>
<dbReference type="Proteomes" id="UP001283341">
    <property type="component" value="Unassembled WGS sequence"/>
</dbReference>
<feature type="compositionally biased region" description="Basic and acidic residues" evidence="1">
    <location>
        <begin position="655"/>
        <end position="681"/>
    </location>
</feature>
<comment type="caution">
    <text evidence="3">The sequence shown here is derived from an EMBL/GenBank/DDBJ whole genome shotgun (WGS) entry which is preliminary data.</text>
</comment>
<feature type="compositionally biased region" description="Basic and acidic residues" evidence="1">
    <location>
        <begin position="354"/>
        <end position="364"/>
    </location>
</feature>
<dbReference type="EMBL" id="JAUEDM010000001">
    <property type="protein sequence ID" value="KAK3329312.1"/>
    <property type="molecule type" value="Genomic_DNA"/>
</dbReference>
<evidence type="ECO:0000313" key="4">
    <source>
        <dbReference type="Proteomes" id="UP001283341"/>
    </source>
</evidence>
<feature type="compositionally biased region" description="Basic and acidic residues" evidence="1">
    <location>
        <begin position="503"/>
        <end position="513"/>
    </location>
</feature>
<organism evidence="3 4">
    <name type="scientific">Apodospora peruviana</name>
    <dbReference type="NCBI Taxonomy" id="516989"/>
    <lineage>
        <taxon>Eukaryota</taxon>
        <taxon>Fungi</taxon>
        <taxon>Dikarya</taxon>
        <taxon>Ascomycota</taxon>
        <taxon>Pezizomycotina</taxon>
        <taxon>Sordariomycetes</taxon>
        <taxon>Sordariomycetidae</taxon>
        <taxon>Sordariales</taxon>
        <taxon>Lasiosphaeriaceae</taxon>
        <taxon>Apodospora</taxon>
    </lineage>
</organism>
<name>A0AAE0MEC2_9PEZI</name>
<proteinExistence type="predicted"/>
<sequence length="754" mass="86136">MVVQAAAATATDDKDAKDTPDAKAFYGYLFDDHKPIPQPTSVLDALLRAVALHIVRIAHIRTDEHGGCALRRIIVATTRLTKSWQINEIGDKKVKFLTPAKLATFYKTAGHDFDSLFVEMPPQSISYIYQVQGCQHYCLPGEDDYAAPLIPALTEKGFARWQSIQILLEPQLHVPVLQYAVRNWALKHPENGTPFPADLPASALPTETDMECDKWHQGCAVKLREEATPREEPRATFPDRKVPAFSHVRAPPSPRDYFNSRPANVAFVHIPDKRDRDHDHERDRDSRGRYARHHGSSSDEPTHRRRSASDNPSAFREVHTIHVPHVTADRGPSARRHSQPRDRHYSTSSSTSTIDEHEPVDPPPRRRTGPRHPDDPPPSSVRRTFGSESSGARVVSGMVPPAHIHSHGPTTPLVVPVGTPIITAVHPGDDASKRKSFHDIKDKITSFFPGGHTAASERQRSGSRTPKDDGRPLPPRVREYPVPAGPGGSRLHRAWSAEEETEDSARSDLDAEHRRRQMRRDRDRERDRDRDIRRPERERERSKEKDRERRRELADRDRDRDRERERERRHLAADHDHHSRGERDHHRAPKGPPPLGRRSRERDYSDEEDGDDDLSPRSSRVLGGRGSVSSAVPHLHHHPNDPYLAHPDHHRRTSSHADIDRRRPSDWDSSRERERDRERPMATRSTGGGRLFREIDPPSSDRDREWSRGDRERKPRDREQRERVSGDRDERMPSPVVTGVSGRKYPDPPVVFGR</sequence>
<feature type="compositionally biased region" description="Basic and acidic residues" evidence="1">
    <location>
        <begin position="691"/>
        <end position="732"/>
    </location>
</feature>
<evidence type="ECO:0000256" key="1">
    <source>
        <dbReference type="SAM" id="MobiDB-lite"/>
    </source>
</evidence>